<dbReference type="OrthoDB" id="4529786at2"/>
<organism evidence="1 2">
    <name type="scientific">Streptomyces venezuelae</name>
    <dbReference type="NCBI Taxonomy" id="54571"/>
    <lineage>
        <taxon>Bacteria</taxon>
        <taxon>Bacillati</taxon>
        <taxon>Actinomycetota</taxon>
        <taxon>Actinomycetes</taxon>
        <taxon>Kitasatosporales</taxon>
        <taxon>Streptomycetaceae</taxon>
        <taxon>Streptomyces</taxon>
    </lineage>
</organism>
<dbReference type="AlphaFoldDB" id="A0A5P2C3V5"/>
<evidence type="ECO:0000313" key="2">
    <source>
        <dbReference type="Proteomes" id="UP000322927"/>
    </source>
</evidence>
<accession>A0A5P2C3V5</accession>
<gene>
    <name evidence="1" type="ORF">DEJ48_29235</name>
</gene>
<dbReference type="EMBL" id="CP029192">
    <property type="protein sequence ID" value="QES36940.1"/>
    <property type="molecule type" value="Genomic_DNA"/>
</dbReference>
<dbReference type="RefSeq" id="WP_150219194.1">
    <property type="nucleotide sequence ID" value="NZ_CP029192.1"/>
</dbReference>
<sequence>MDKLRGKAETLKIAHLLDVEPGTLTFLQDLPVEDVRRFRTQTVAALFDRAPEMLDRIASATKLVPAGVAAAISQKALGPRLAAAVAGRLEPARAADIIEKLPVTFTAESCAHLDPRRIEGIVTRLDENLVVRIAVALAERGDHLTMGRFVGHLSDAALRRILPQVDDAAVLGTGYVIDAPERLGHIIDLLGEERLASIIASASAQGLWPEALAVAGMVTGAQRARIASLTAAQPQDHLDTLVRTVAEQDLWESLLPLVALLDPEERRTVAELPSLRGEDVLGGLVRAVVATALWAEFLPLVHALPADSRKTVADTAGTLPAPDLDALAREVDKQDLWDLVMPLVELMDDAAKTRIFALPAFQDHPEP</sequence>
<evidence type="ECO:0000313" key="1">
    <source>
        <dbReference type="EMBL" id="QES36940.1"/>
    </source>
</evidence>
<proteinExistence type="predicted"/>
<dbReference type="Proteomes" id="UP000322927">
    <property type="component" value="Chromosome"/>
</dbReference>
<name>A0A5P2C3V5_STRVZ</name>
<reference evidence="1 2" key="1">
    <citation type="submission" date="2018-05" db="EMBL/GenBank/DDBJ databases">
        <title>Streptomyces venezuelae.</title>
        <authorList>
            <person name="Kim W."/>
            <person name="Lee N."/>
            <person name="Cho B.-K."/>
        </authorList>
    </citation>
    <scope>NUCLEOTIDE SEQUENCE [LARGE SCALE GENOMIC DNA]</scope>
    <source>
        <strain evidence="1 2">ATCC 14584</strain>
    </source>
</reference>
<protein>
    <submittedName>
        <fullName evidence="1">Uncharacterized protein</fullName>
    </submittedName>
</protein>